<proteinExistence type="predicted"/>
<feature type="compositionally biased region" description="Basic and acidic residues" evidence="1">
    <location>
        <begin position="26"/>
        <end position="35"/>
    </location>
</feature>
<feature type="compositionally biased region" description="Polar residues" evidence="1">
    <location>
        <begin position="84"/>
        <end position="105"/>
    </location>
</feature>
<evidence type="ECO:0000256" key="1">
    <source>
        <dbReference type="SAM" id="MobiDB-lite"/>
    </source>
</evidence>
<feature type="region of interest" description="Disordered" evidence="1">
    <location>
        <begin position="26"/>
        <end position="194"/>
    </location>
</feature>
<dbReference type="AlphaFoldDB" id="A0AAE1FG38"/>
<organism evidence="2 3">
    <name type="scientific">Petrolisthes cinctipes</name>
    <name type="common">Flat porcelain crab</name>
    <dbReference type="NCBI Taxonomy" id="88211"/>
    <lineage>
        <taxon>Eukaryota</taxon>
        <taxon>Metazoa</taxon>
        <taxon>Ecdysozoa</taxon>
        <taxon>Arthropoda</taxon>
        <taxon>Crustacea</taxon>
        <taxon>Multicrustacea</taxon>
        <taxon>Malacostraca</taxon>
        <taxon>Eumalacostraca</taxon>
        <taxon>Eucarida</taxon>
        <taxon>Decapoda</taxon>
        <taxon>Pleocyemata</taxon>
        <taxon>Anomura</taxon>
        <taxon>Galatheoidea</taxon>
        <taxon>Porcellanidae</taxon>
        <taxon>Petrolisthes</taxon>
    </lineage>
</organism>
<evidence type="ECO:0000313" key="3">
    <source>
        <dbReference type="Proteomes" id="UP001286313"/>
    </source>
</evidence>
<evidence type="ECO:0000313" key="2">
    <source>
        <dbReference type="EMBL" id="KAK3872891.1"/>
    </source>
</evidence>
<gene>
    <name evidence="2" type="ORF">Pcinc_022063</name>
</gene>
<reference evidence="2" key="1">
    <citation type="submission" date="2023-10" db="EMBL/GenBank/DDBJ databases">
        <title>Genome assemblies of two species of porcelain crab, Petrolisthes cinctipes and Petrolisthes manimaculis (Anomura: Porcellanidae).</title>
        <authorList>
            <person name="Angst P."/>
        </authorList>
    </citation>
    <scope>NUCLEOTIDE SEQUENCE</scope>
    <source>
        <strain evidence="2">PB745_01</strain>
        <tissue evidence="2">Gill</tissue>
    </source>
</reference>
<dbReference type="Proteomes" id="UP001286313">
    <property type="component" value="Unassembled WGS sequence"/>
</dbReference>
<name>A0AAE1FG38_PETCI</name>
<keyword evidence="3" id="KW-1185">Reference proteome</keyword>
<sequence>MVAVTTRTHKGVNLSYGISLRCGEADSRTAAKVESNKSLPCHPAPSPTPSSSTTPAQYPDNPTTTTTPYPDNPTTTTKPHCTVPQPQKNPSKPHNSTAQPHNNSTSQPRKPAPQPPNPSAQNHIRPVHQPHKNPVTQPHNPAPKSRKSAPSLILDNLLPTETPHTSGTTPLPPDTIPSTPVTTPATTPVPPDTLDPSLAMKSQLSHAQAQVGTSNFMAWGKGRW</sequence>
<feature type="compositionally biased region" description="Low complexity" evidence="1">
    <location>
        <begin position="176"/>
        <end position="186"/>
    </location>
</feature>
<dbReference type="EMBL" id="JAWQEG010002293">
    <property type="protein sequence ID" value="KAK3872891.1"/>
    <property type="molecule type" value="Genomic_DNA"/>
</dbReference>
<feature type="compositionally biased region" description="Low complexity" evidence="1">
    <location>
        <begin position="49"/>
        <end position="77"/>
    </location>
</feature>
<protein>
    <submittedName>
        <fullName evidence="2">Uncharacterized protein</fullName>
    </submittedName>
</protein>
<accession>A0AAE1FG38</accession>
<comment type="caution">
    <text evidence="2">The sequence shown here is derived from an EMBL/GenBank/DDBJ whole genome shotgun (WGS) entry which is preliminary data.</text>
</comment>